<evidence type="ECO:0000259" key="6">
    <source>
        <dbReference type="PROSITE" id="PS50110"/>
    </source>
</evidence>
<evidence type="ECO:0000313" key="9">
    <source>
        <dbReference type="Proteomes" id="UP001549098"/>
    </source>
</evidence>
<keyword evidence="2" id="KW-0238">DNA-binding</keyword>
<dbReference type="EMBL" id="JBEPLV010000004">
    <property type="protein sequence ID" value="MET3547064.1"/>
    <property type="molecule type" value="Genomic_DNA"/>
</dbReference>
<evidence type="ECO:0000256" key="2">
    <source>
        <dbReference type="ARBA" id="ARBA00023125"/>
    </source>
</evidence>
<name>A0ABV2F5L2_9BACL</name>
<dbReference type="PROSITE" id="PS00041">
    <property type="entry name" value="HTH_ARAC_FAMILY_1"/>
    <property type="match status" value="1"/>
</dbReference>
<comment type="caution">
    <text evidence="8">The sequence shown here is derived from an EMBL/GenBank/DDBJ whole genome shotgun (WGS) entry which is preliminary data.</text>
</comment>
<dbReference type="PANTHER" id="PTHR43280:SF10">
    <property type="entry name" value="REGULATORY PROTEIN POCR"/>
    <property type="match status" value="1"/>
</dbReference>
<evidence type="ECO:0000256" key="3">
    <source>
        <dbReference type="ARBA" id="ARBA00023163"/>
    </source>
</evidence>
<dbReference type="Pfam" id="PF17853">
    <property type="entry name" value="GGDEF_2"/>
    <property type="match status" value="1"/>
</dbReference>
<feature type="domain" description="HTH araC/xylS-type" evidence="5">
    <location>
        <begin position="425"/>
        <end position="523"/>
    </location>
</feature>
<dbReference type="PROSITE" id="PS50887">
    <property type="entry name" value="GGDEF"/>
    <property type="match status" value="1"/>
</dbReference>
<dbReference type="InterPro" id="IPR018060">
    <property type="entry name" value="HTH_AraC"/>
</dbReference>
<sequence length="527" mass="60054">MKLIVVDDEKGIVEGLQKMIGRYLPECEVIGTAHNGLEGRNLIQRRQPDIVITDIRMPQADGLDMISMLKETDCAAKFILLSGYADFEYARRGIQLGVKFYINKPVEEEELSGCVRQVMEEIRADRAKQQEMIELKQEVHSRNQEEALRSILELGVDHTDLVEELLRSAHIPTTNTRFASIMIELEGTMDALKEIGFEPLLRQIDLALKPYRGVYRFRYSGPQVAVLIAHGSTIAYGELIRVIRRLKEAVSRELNLSIAAGIGTVQEQAAGISRSFEEARMALSYKVVKGAGAVIPFPETMNREGQIRPVSEETIAKLESALDNMDEAECVGIIRGIFRGMETAPGISPADLQQQCLNILLSSIRNMSFQQLQQNGFLGRHILSLEGISRFRTLEHLEEWMVQVIRGMIAFKVEHHVPKKKDMITEIKEYVTTHYNEPISLADLASRFFISPYYLSQFFKQKTGDTYLNFLTQIRMNKAKELLERTDLKVYEVCQRVGYSDPQHFARMFEKVAGCKPRDYRKNLPDM</sequence>
<dbReference type="Gene3D" id="1.10.10.60">
    <property type="entry name" value="Homeodomain-like"/>
    <property type="match status" value="2"/>
</dbReference>
<keyword evidence="4" id="KW-0597">Phosphoprotein</keyword>
<feature type="modified residue" description="4-aspartylphosphate" evidence="4">
    <location>
        <position position="54"/>
    </location>
</feature>
<dbReference type="Proteomes" id="UP001549098">
    <property type="component" value="Unassembled WGS sequence"/>
</dbReference>
<dbReference type="PROSITE" id="PS50110">
    <property type="entry name" value="RESPONSE_REGULATORY"/>
    <property type="match status" value="1"/>
</dbReference>
<dbReference type="InterPro" id="IPR009057">
    <property type="entry name" value="Homeodomain-like_sf"/>
</dbReference>
<organism evidence="8 9">
    <name type="scientific">Paenibacillus favisporus</name>
    <dbReference type="NCBI Taxonomy" id="221028"/>
    <lineage>
        <taxon>Bacteria</taxon>
        <taxon>Bacillati</taxon>
        <taxon>Bacillota</taxon>
        <taxon>Bacilli</taxon>
        <taxon>Bacillales</taxon>
        <taxon>Paenibacillaceae</taxon>
        <taxon>Paenibacillus</taxon>
    </lineage>
</organism>
<keyword evidence="1" id="KW-0805">Transcription regulation</keyword>
<evidence type="ECO:0000256" key="4">
    <source>
        <dbReference type="PROSITE-ProRule" id="PRU00169"/>
    </source>
</evidence>
<evidence type="ECO:0000259" key="7">
    <source>
        <dbReference type="PROSITE" id="PS50887"/>
    </source>
</evidence>
<dbReference type="PROSITE" id="PS01124">
    <property type="entry name" value="HTH_ARAC_FAMILY_2"/>
    <property type="match status" value="1"/>
</dbReference>
<dbReference type="PRINTS" id="PR00032">
    <property type="entry name" value="HTHARAC"/>
</dbReference>
<reference evidence="8 9" key="1">
    <citation type="submission" date="2024-06" db="EMBL/GenBank/DDBJ databases">
        <title>Genomic Encyclopedia of Type Strains, Phase IV (KMG-IV): sequencing the most valuable type-strain genomes for metagenomic binning, comparative biology and taxonomic classification.</title>
        <authorList>
            <person name="Goeker M."/>
        </authorList>
    </citation>
    <scope>NUCLEOTIDE SEQUENCE [LARGE SCALE GENOMIC DNA]</scope>
    <source>
        <strain evidence="8 9">DSM 17253</strain>
    </source>
</reference>
<protein>
    <submittedName>
        <fullName evidence="8">Two-component system response regulator YesN</fullName>
    </submittedName>
</protein>
<dbReference type="PANTHER" id="PTHR43280">
    <property type="entry name" value="ARAC-FAMILY TRANSCRIPTIONAL REGULATOR"/>
    <property type="match status" value="1"/>
</dbReference>
<evidence type="ECO:0000313" key="8">
    <source>
        <dbReference type="EMBL" id="MET3547064.1"/>
    </source>
</evidence>
<dbReference type="SUPFAM" id="SSF46689">
    <property type="entry name" value="Homeodomain-like"/>
    <property type="match status" value="2"/>
</dbReference>
<dbReference type="SUPFAM" id="SSF52172">
    <property type="entry name" value="CheY-like"/>
    <property type="match status" value="1"/>
</dbReference>
<keyword evidence="3" id="KW-0804">Transcription</keyword>
<dbReference type="SMART" id="SM00342">
    <property type="entry name" value="HTH_ARAC"/>
    <property type="match status" value="1"/>
</dbReference>
<feature type="domain" description="Response regulatory" evidence="6">
    <location>
        <begin position="2"/>
        <end position="119"/>
    </location>
</feature>
<dbReference type="CDD" id="cd17536">
    <property type="entry name" value="REC_YesN-like"/>
    <property type="match status" value="1"/>
</dbReference>
<feature type="domain" description="GGDEF" evidence="7">
    <location>
        <begin position="176"/>
        <end position="299"/>
    </location>
</feature>
<evidence type="ECO:0000256" key="1">
    <source>
        <dbReference type="ARBA" id="ARBA00023015"/>
    </source>
</evidence>
<dbReference type="InterPro" id="IPR011006">
    <property type="entry name" value="CheY-like_superfamily"/>
</dbReference>
<dbReference type="Pfam" id="PF00072">
    <property type="entry name" value="Response_reg"/>
    <property type="match status" value="1"/>
</dbReference>
<dbReference type="Pfam" id="PF12833">
    <property type="entry name" value="HTH_18"/>
    <property type="match status" value="1"/>
</dbReference>
<dbReference type="InterPro" id="IPR001789">
    <property type="entry name" value="Sig_transdc_resp-reg_receiver"/>
</dbReference>
<proteinExistence type="predicted"/>
<dbReference type="RefSeq" id="WP_354498886.1">
    <property type="nucleotide sequence ID" value="NZ_JBEPLV010000004.1"/>
</dbReference>
<dbReference type="SMART" id="SM00448">
    <property type="entry name" value="REC"/>
    <property type="match status" value="1"/>
</dbReference>
<dbReference type="InterPro" id="IPR000160">
    <property type="entry name" value="GGDEF_dom"/>
</dbReference>
<dbReference type="InterPro" id="IPR020449">
    <property type="entry name" value="Tscrpt_reg_AraC-type_HTH"/>
</dbReference>
<gene>
    <name evidence="8" type="ORF">ABID47_003680</name>
</gene>
<dbReference type="InterPro" id="IPR018062">
    <property type="entry name" value="HTH_AraC-typ_CS"/>
</dbReference>
<keyword evidence="9" id="KW-1185">Reference proteome</keyword>
<dbReference type="InterPro" id="IPR041522">
    <property type="entry name" value="CdaR_GGDEF"/>
</dbReference>
<dbReference type="Gene3D" id="3.40.50.2300">
    <property type="match status" value="1"/>
</dbReference>
<evidence type="ECO:0000259" key="5">
    <source>
        <dbReference type="PROSITE" id="PS01124"/>
    </source>
</evidence>
<accession>A0ABV2F5L2</accession>